<evidence type="ECO:0000259" key="10">
    <source>
        <dbReference type="PROSITE" id="PS50164"/>
    </source>
</evidence>
<comment type="caution">
    <text evidence="8">Lacks conserved residue(s) required for the propagation of feature annotation.</text>
</comment>
<dbReference type="GO" id="GO:0033557">
    <property type="term" value="C:Slx1-Slx4 complex"/>
    <property type="evidence" value="ECO:0007669"/>
    <property type="project" value="UniProtKB-UniRule"/>
</dbReference>
<sequence>MVPRQPTARSSLFSHSFPSFYACYLLKSIQTPTSTATYIGSTPNPPKRIRQHNGELTQGARKTRMRRPWVMQMIVYGFPSKLAALQFEWAWQHAHISRHLRDTDGKALLRRSNTVSSNIRTVRLMLATHPWSTWPLHVKLFTDTAVKNWKSAEDKTTPTLPPGFTLAVELEGVDGKTGQVGSGRCGPLSIDDAQFTSAHLAKNTALLASNRRLTCSICTKVVSNYSTDHLKSTLCPTTGCTAVSHLSCLSEDFLSSQTSDTGMIPRGGHCKSCRSYVLWGDIVRGMYRRAAGGALAEEEEGDDDALFLSDIEADADDVLPPKSAKARGKAKAAEPSPKRGRPPVLPRAEQESSEGEAFDFNVSSSTDSELPSPRKRSRPRKNSPAAADTPAPSPRKRAKPCDAATSDVDMADPPPAKRGPKSKSTAVAAPKPFKRGAAKPSPKKYHTLAPVNLADSSDFFESDSLGELGAKIVAMERRPSNLGAPRKLILRPGEVDFFDNTQEDAISRAMSVLSVAAEDVIILSD</sequence>
<comment type="subcellular location">
    <subcellularLocation>
        <location evidence="8">Nucleus</location>
    </subcellularLocation>
</comment>
<dbReference type="PANTHER" id="PTHR20208">
    <property type="entry name" value="STRUCTURE-SPECIFIC ENDONUCLEASE SUBUNIT SLX1"/>
    <property type="match status" value="1"/>
</dbReference>
<keyword evidence="7 8" id="KW-0539">Nucleus</keyword>
<comment type="similarity">
    <text evidence="8">Belongs to the SLX1 family.</text>
</comment>
<evidence type="ECO:0000256" key="8">
    <source>
        <dbReference type="HAMAP-Rule" id="MF_03100"/>
    </source>
</evidence>
<evidence type="ECO:0000256" key="9">
    <source>
        <dbReference type="SAM" id="MobiDB-lite"/>
    </source>
</evidence>
<evidence type="ECO:0000256" key="6">
    <source>
        <dbReference type="ARBA" id="ARBA00023204"/>
    </source>
</evidence>
<organism evidence="11 12">
    <name type="scientific">Mycena alexandri</name>
    <dbReference type="NCBI Taxonomy" id="1745969"/>
    <lineage>
        <taxon>Eukaryota</taxon>
        <taxon>Fungi</taxon>
        <taxon>Dikarya</taxon>
        <taxon>Basidiomycota</taxon>
        <taxon>Agaricomycotina</taxon>
        <taxon>Agaricomycetes</taxon>
        <taxon>Agaricomycetidae</taxon>
        <taxon>Agaricales</taxon>
        <taxon>Marasmiineae</taxon>
        <taxon>Mycenaceae</taxon>
        <taxon>Mycena</taxon>
    </lineage>
</organism>
<dbReference type="InterPro" id="IPR035901">
    <property type="entry name" value="GIY-YIG_endonuc_sf"/>
</dbReference>
<dbReference type="Pfam" id="PF01541">
    <property type="entry name" value="GIY-YIG"/>
    <property type="match status" value="1"/>
</dbReference>
<evidence type="ECO:0000256" key="4">
    <source>
        <dbReference type="ARBA" id="ARBA00022801"/>
    </source>
</evidence>
<gene>
    <name evidence="11" type="ORF">C8F04DRAFT_321177</name>
</gene>
<keyword evidence="12" id="KW-1185">Reference proteome</keyword>
<feature type="region of interest" description="Disordered" evidence="9">
    <location>
        <begin position="317"/>
        <end position="444"/>
    </location>
</feature>
<dbReference type="FunFam" id="3.40.1440.10:FF:000006">
    <property type="entry name" value="Structure-specific endonuclease subunit SLX1"/>
    <property type="match status" value="1"/>
</dbReference>
<name>A0AAD6T3R8_9AGAR</name>
<comment type="caution">
    <text evidence="11">The sequence shown here is derived from an EMBL/GenBank/DDBJ whole genome shotgun (WGS) entry which is preliminary data.</text>
</comment>
<evidence type="ECO:0000256" key="1">
    <source>
        <dbReference type="ARBA" id="ARBA00022722"/>
    </source>
</evidence>
<comment type="subunit">
    <text evidence="8">Forms a heterodimer with SLX4.</text>
</comment>
<keyword evidence="1 8" id="KW-0540">Nuclease</keyword>
<dbReference type="CDD" id="cd10455">
    <property type="entry name" value="GIY-YIG_SLX1"/>
    <property type="match status" value="1"/>
</dbReference>
<evidence type="ECO:0000256" key="7">
    <source>
        <dbReference type="ARBA" id="ARBA00023242"/>
    </source>
</evidence>
<dbReference type="AlphaFoldDB" id="A0AAD6T3R8"/>
<keyword evidence="2 8" id="KW-0255">Endonuclease</keyword>
<dbReference type="EMBL" id="JARJCM010000028">
    <property type="protein sequence ID" value="KAJ7039199.1"/>
    <property type="molecule type" value="Genomic_DNA"/>
</dbReference>
<dbReference type="InterPro" id="IPR048749">
    <property type="entry name" value="SLX1_C"/>
</dbReference>
<keyword evidence="3 8" id="KW-0227">DNA damage</keyword>
<dbReference type="SUPFAM" id="SSF82771">
    <property type="entry name" value="GIY-YIG endonuclease"/>
    <property type="match status" value="1"/>
</dbReference>
<keyword evidence="4 8" id="KW-0378">Hydrolase</keyword>
<comment type="function">
    <text evidence="8">Catalytic subunit of the SLX1-SLX4 structure-specific endonuclease that resolves DNA secondary structures generated during DNA repair and recombination. Has endonuclease activity towards branched DNA substrates, introducing single-strand cuts in duplex DNA close to junctions with ss-DNA.</text>
</comment>
<dbReference type="InterPro" id="IPR027520">
    <property type="entry name" value="Slx1"/>
</dbReference>
<dbReference type="GO" id="GO:0017108">
    <property type="term" value="F:5'-flap endonuclease activity"/>
    <property type="evidence" value="ECO:0007669"/>
    <property type="project" value="InterPro"/>
</dbReference>
<feature type="compositionally biased region" description="Basic residues" evidence="9">
    <location>
        <begin position="432"/>
        <end position="444"/>
    </location>
</feature>
<dbReference type="InterPro" id="IPR000305">
    <property type="entry name" value="GIY-YIG_endonuc"/>
</dbReference>
<dbReference type="Proteomes" id="UP001218188">
    <property type="component" value="Unassembled WGS sequence"/>
</dbReference>
<evidence type="ECO:0000313" key="11">
    <source>
        <dbReference type="EMBL" id="KAJ7039199.1"/>
    </source>
</evidence>
<protein>
    <recommendedName>
        <fullName evidence="10">GIY-YIG domain-containing protein</fullName>
    </recommendedName>
</protein>
<dbReference type="PANTHER" id="PTHR20208:SF10">
    <property type="entry name" value="STRUCTURE-SPECIFIC ENDONUCLEASE SUBUNIT SLX1"/>
    <property type="match status" value="1"/>
</dbReference>
<dbReference type="InterPro" id="IPR050381">
    <property type="entry name" value="SLX1_endonuclease"/>
</dbReference>
<keyword evidence="5 8" id="KW-0233">DNA recombination</keyword>
<dbReference type="HAMAP" id="MF_03100">
    <property type="entry name" value="Endonuc_su_Slx1"/>
    <property type="match status" value="1"/>
</dbReference>
<dbReference type="Pfam" id="PF21202">
    <property type="entry name" value="SLX1_C"/>
    <property type="match status" value="1"/>
</dbReference>
<proteinExistence type="inferred from homology"/>
<reference evidence="11" key="1">
    <citation type="submission" date="2023-03" db="EMBL/GenBank/DDBJ databases">
        <title>Massive genome expansion in bonnet fungi (Mycena s.s.) driven by repeated elements and novel gene families across ecological guilds.</title>
        <authorList>
            <consortium name="Lawrence Berkeley National Laboratory"/>
            <person name="Harder C.B."/>
            <person name="Miyauchi S."/>
            <person name="Viragh M."/>
            <person name="Kuo A."/>
            <person name="Thoen E."/>
            <person name="Andreopoulos B."/>
            <person name="Lu D."/>
            <person name="Skrede I."/>
            <person name="Drula E."/>
            <person name="Henrissat B."/>
            <person name="Morin E."/>
            <person name="Kohler A."/>
            <person name="Barry K."/>
            <person name="LaButti K."/>
            <person name="Morin E."/>
            <person name="Salamov A."/>
            <person name="Lipzen A."/>
            <person name="Mereny Z."/>
            <person name="Hegedus B."/>
            <person name="Baldrian P."/>
            <person name="Stursova M."/>
            <person name="Weitz H."/>
            <person name="Taylor A."/>
            <person name="Grigoriev I.V."/>
            <person name="Nagy L.G."/>
            <person name="Martin F."/>
            <person name="Kauserud H."/>
        </authorList>
    </citation>
    <scope>NUCLEOTIDE SEQUENCE</scope>
    <source>
        <strain evidence="11">CBHHK200</strain>
    </source>
</reference>
<evidence type="ECO:0000313" key="12">
    <source>
        <dbReference type="Proteomes" id="UP001218188"/>
    </source>
</evidence>
<dbReference type="GO" id="GO:0008821">
    <property type="term" value="F:crossover junction DNA endonuclease activity"/>
    <property type="evidence" value="ECO:0007669"/>
    <property type="project" value="TreeGrafter"/>
</dbReference>
<accession>A0AAD6T3R8</accession>
<dbReference type="Gene3D" id="3.30.40.10">
    <property type="entry name" value="Zinc/RING finger domain, C3HC4 (zinc finger)"/>
    <property type="match status" value="1"/>
</dbReference>
<dbReference type="InterPro" id="IPR013083">
    <property type="entry name" value="Znf_RING/FYVE/PHD"/>
</dbReference>
<keyword evidence="6 8" id="KW-0234">DNA repair</keyword>
<evidence type="ECO:0000256" key="3">
    <source>
        <dbReference type="ARBA" id="ARBA00022763"/>
    </source>
</evidence>
<dbReference type="GO" id="GO:0000724">
    <property type="term" value="P:double-strand break repair via homologous recombination"/>
    <property type="evidence" value="ECO:0007669"/>
    <property type="project" value="TreeGrafter"/>
</dbReference>
<evidence type="ECO:0000256" key="2">
    <source>
        <dbReference type="ARBA" id="ARBA00022759"/>
    </source>
</evidence>
<dbReference type="Gene3D" id="3.40.1440.10">
    <property type="entry name" value="GIY-YIG endonuclease"/>
    <property type="match status" value="1"/>
</dbReference>
<evidence type="ECO:0000256" key="5">
    <source>
        <dbReference type="ARBA" id="ARBA00023172"/>
    </source>
</evidence>
<dbReference type="PROSITE" id="PS50164">
    <property type="entry name" value="GIY_YIG"/>
    <property type="match status" value="1"/>
</dbReference>
<feature type="domain" description="GIY-YIG" evidence="10">
    <location>
        <begin position="19"/>
        <end position="101"/>
    </location>
</feature>
<dbReference type="PROSITE" id="PS51257">
    <property type="entry name" value="PROKAR_LIPOPROTEIN"/>
    <property type="match status" value="1"/>
</dbReference>
<comment type="cofactor">
    <cofactor evidence="8">
        <name>a divalent metal cation</name>
        <dbReference type="ChEBI" id="CHEBI:60240"/>
    </cofactor>
</comment>